<feature type="domain" description="Isopropylmalate dehydrogenase-like" evidence="3">
    <location>
        <begin position="2"/>
        <end position="346"/>
    </location>
</feature>
<dbReference type="PROSITE" id="PS00470">
    <property type="entry name" value="IDH_IMDH"/>
    <property type="match status" value="1"/>
</dbReference>
<dbReference type="GO" id="GO:0006102">
    <property type="term" value="P:isocitrate metabolic process"/>
    <property type="evidence" value="ECO:0007669"/>
    <property type="project" value="TreeGrafter"/>
</dbReference>
<protein>
    <submittedName>
        <fullName evidence="4">3-isopropylmalate dehydrogenase</fullName>
    </submittedName>
</protein>
<dbReference type="Proteomes" id="UP000011841">
    <property type="component" value="Chromosome"/>
</dbReference>
<keyword evidence="5" id="KW-1185">Reference proteome</keyword>
<sequence length="352" mass="37415">MHIVVLPGDGIGPEITAATSEVLSTVSERFQLGLVLEEHAVGHASLAQFGTTVRPELLDLAKAADGLILGPTATFDFKDEARGEINPSRYFRKTLDLFANIRPARTYPGRINRVGEFDLVVVRENTEGFYADRNMEEGNGELRVTQDVVISLRRITRQCCERIAEVACGLAMKRRKRLTIVHKANVLRMGDGMFLDICKATAARYPELAVDEVLVDAVMAHVVRDPGRFDVLVATNMFGDILSDLTAELSGSLGLGGALNMGTRYAMAQAAHGSAPDIAGQGIANPVSLILSAALLLDWHGVRSGQPRFVSAAVAIETAVAAAIGQGQATRDVGGALGTAEAAAAIAARLQT</sequence>
<keyword evidence="2" id="KW-0560">Oxidoreductase</keyword>
<evidence type="ECO:0000259" key="3">
    <source>
        <dbReference type="SMART" id="SM01329"/>
    </source>
</evidence>
<evidence type="ECO:0000256" key="2">
    <source>
        <dbReference type="ARBA" id="ARBA00023002"/>
    </source>
</evidence>
<dbReference type="GO" id="GO:0000287">
    <property type="term" value="F:magnesium ion binding"/>
    <property type="evidence" value="ECO:0007669"/>
    <property type="project" value="InterPro"/>
</dbReference>
<dbReference type="Gene3D" id="3.40.718.10">
    <property type="entry name" value="Isopropylmalate Dehydrogenase"/>
    <property type="match status" value="1"/>
</dbReference>
<dbReference type="PATRIC" id="fig|1245469.3.peg.5309"/>
<evidence type="ECO:0000313" key="5">
    <source>
        <dbReference type="Proteomes" id="UP000011841"/>
    </source>
</evidence>
<dbReference type="KEGG" id="aol:S58_51850"/>
<dbReference type="GO" id="GO:0051287">
    <property type="term" value="F:NAD binding"/>
    <property type="evidence" value="ECO:0007669"/>
    <property type="project" value="InterPro"/>
</dbReference>
<evidence type="ECO:0000313" key="4">
    <source>
        <dbReference type="EMBL" id="BAM91164.1"/>
    </source>
</evidence>
<name>M4ZBM3_9BRAD</name>
<reference evidence="4 5" key="1">
    <citation type="journal article" date="2013" name="Appl. Environ. Microbiol.">
        <title>Genome analysis suggests that the soil oligotrophic bacterium Agromonas oligotrophica (Bradyrhizobium oligotrophicum) is a nitrogen-fixing symbiont of Aeschynomene indica.</title>
        <authorList>
            <person name="Okubo T."/>
            <person name="Fukushima S."/>
            <person name="Itakura M."/>
            <person name="Oshima K."/>
            <person name="Longtonglang A."/>
            <person name="Teaumroong N."/>
            <person name="Mitsui H."/>
            <person name="Hattori M."/>
            <person name="Hattori R."/>
            <person name="Hattori T."/>
            <person name="Minamisawa K."/>
        </authorList>
    </citation>
    <scope>NUCLEOTIDE SEQUENCE [LARGE SCALE GENOMIC DNA]</scope>
    <source>
        <strain evidence="4 5">S58</strain>
    </source>
</reference>
<dbReference type="GO" id="GO:0006099">
    <property type="term" value="P:tricarboxylic acid cycle"/>
    <property type="evidence" value="ECO:0007669"/>
    <property type="project" value="TreeGrafter"/>
</dbReference>
<dbReference type="InterPro" id="IPR024084">
    <property type="entry name" value="IsoPropMal-DH-like_dom"/>
</dbReference>
<comment type="similarity">
    <text evidence="1">Belongs to the isocitrate and isopropylmalate dehydrogenases family.</text>
</comment>
<dbReference type="GeneID" id="301818946"/>
<dbReference type="InterPro" id="IPR019818">
    <property type="entry name" value="IsoCit/isopropylmalate_DH_CS"/>
</dbReference>
<dbReference type="AlphaFoldDB" id="M4ZBM3"/>
<dbReference type="Pfam" id="PF00180">
    <property type="entry name" value="Iso_dh"/>
    <property type="match status" value="1"/>
</dbReference>
<accession>M4ZBM3</accession>
<evidence type="ECO:0000256" key="1">
    <source>
        <dbReference type="ARBA" id="ARBA00007769"/>
    </source>
</evidence>
<dbReference type="EMBL" id="AP012603">
    <property type="protein sequence ID" value="BAM91164.1"/>
    <property type="molecule type" value="Genomic_DNA"/>
</dbReference>
<dbReference type="PANTHER" id="PTHR11835">
    <property type="entry name" value="DECARBOXYLATING DEHYDROGENASES-ISOCITRATE, ISOPROPYLMALATE, TARTRATE"/>
    <property type="match status" value="1"/>
</dbReference>
<organism evidence="4 5">
    <name type="scientific">Bradyrhizobium oligotrophicum S58</name>
    <dbReference type="NCBI Taxonomy" id="1245469"/>
    <lineage>
        <taxon>Bacteria</taxon>
        <taxon>Pseudomonadati</taxon>
        <taxon>Pseudomonadota</taxon>
        <taxon>Alphaproteobacteria</taxon>
        <taxon>Hyphomicrobiales</taxon>
        <taxon>Nitrobacteraceae</taxon>
        <taxon>Bradyrhizobium</taxon>
    </lineage>
</organism>
<dbReference type="STRING" id="1245469.S58_51850"/>
<dbReference type="HOGENOM" id="CLU_031953_0_1_5"/>
<dbReference type="SMART" id="SM01329">
    <property type="entry name" value="Iso_dh"/>
    <property type="match status" value="1"/>
</dbReference>
<dbReference type="SUPFAM" id="SSF53659">
    <property type="entry name" value="Isocitrate/Isopropylmalate dehydrogenase-like"/>
    <property type="match status" value="1"/>
</dbReference>
<dbReference type="PANTHER" id="PTHR11835:SF34">
    <property type="entry name" value="ISOCITRATE DEHYDROGENASE [NAD] SUBUNIT ALPHA, MITOCHONDRIAL"/>
    <property type="match status" value="1"/>
</dbReference>
<dbReference type="GO" id="GO:0004449">
    <property type="term" value="F:isocitrate dehydrogenase (NAD+) activity"/>
    <property type="evidence" value="ECO:0007669"/>
    <property type="project" value="TreeGrafter"/>
</dbReference>
<dbReference type="RefSeq" id="WP_015668253.1">
    <property type="nucleotide sequence ID" value="NC_020453.1"/>
</dbReference>
<dbReference type="eggNOG" id="COG0473">
    <property type="taxonomic scope" value="Bacteria"/>
</dbReference>
<proteinExistence type="inferred from homology"/>
<gene>
    <name evidence="4" type="ORF">S58_51850</name>
</gene>